<evidence type="ECO:0000313" key="3">
    <source>
        <dbReference type="Proteomes" id="UP000595703"/>
    </source>
</evidence>
<reference evidence="2 3" key="3">
    <citation type="journal article" date="2011" name="Nat. Chem. Biol.">
        <title>Reveromycin A biosynthesis uses RevG and RevJ for stereospecific spiroacetal formation.</title>
        <authorList>
            <person name="Takahashi S."/>
            <person name="Toyoda A."/>
            <person name="Sekiyama Y."/>
            <person name="Takagi H."/>
            <person name="Nogawa T."/>
            <person name="Uramoto M."/>
            <person name="Suzuki R."/>
            <person name="Koshino H."/>
            <person name="Kumano T."/>
            <person name="Panthee S."/>
            <person name="Dairi T."/>
            <person name="Ishikawa J."/>
            <person name="Ikeda H."/>
            <person name="Sakaki Y."/>
            <person name="Osada H."/>
        </authorList>
    </citation>
    <scope>NUCLEOTIDE SEQUENCE [LARGE SCALE GENOMIC DNA]</scope>
    <source>
        <strain evidence="2 3">SN-593</strain>
    </source>
</reference>
<accession>A0A7U3VQZ5</accession>
<organism evidence="2 3">
    <name type="scientific">Actinacidiphila reveromycinica</name>
    <dbReference type="NCBI Taxonomy" id="659352"/>
    <lineage>
        <taxon>Bacteria</taxon>
        <taxon>Bacillati</taxon>
        <taxon>Actinomycetota</taxon>
        <taxon>Actinomycetes</taxon>
        <taxon>Kitasatosporales</taxon>
        <taxon>Streptomycetaceae</taxon>
        <taxon>Actinacidiphila</taxon>
    </lineage>
</organism>
<proteinExistence type="predicted"/>
<evidence type="ECO:0000313" key="2">
    <source>
        <dbReference type="EMBL" id="BBB00199.1"/>
    </source>
</evidence>
<sequence>MTAPNSLPLHALTEDNLAAASPDLLRVMVKTFTDALMSAEDDAMCNAYGYRRRGGQLNIRLGTEQQAGEPPRTHQRITTAGTSSSWLSSSRSTDCPRRSPRGTLSTRASSASMSTRGGRRRPDSAFASQSVLRPTRPAGTSCVYPRRFL</sequence>
<feature type="compositionally biased region" description="Low complexity" evidence="1">
    <location>
        <begin position="78"/>
        <end position="93"/>
    </location>
</feature>
<evidence type="ECO:0000256" key="1">
    <source>
        <dbReference type="SAM" id="MobiDB-lite"/>
    </source>
</evidence>
<dbReference type="Proteomes" id="UP000595703">
    <property type="component" value="Chromosome"/>
</dbReference>
<keyword evidence="3" id="KW-1185">Reference proteome</keyword>
<reference evidence="2 3" key="1">
    <citation type="journal article" date="2010" name="J. Bacteriol.">
        <title>Biochemical characterization of a novel indole prenyltransferase from Streptomyces sp. SN-593.</title>
        <authorList>
            <person name="Takahashi S."/>
            <person name="Takagi H."/>
            <person name="Toyoda A."/>
            <person name="Uramoto M."/>
            <person name="Nogawa T."/>
            <person name="Ueki M."/>
            <person name="Sakaki Y."/>
            <person name="Osada H."/>
        </authorList>
    </citation>
    <scope>NUCLEOTIDE SEQUENCE [LARGE SCALE GENOMIC DNA]</scope>
    <source>
        <strain evidence="2 3">SN-593</strain>
    </source>
</reference>
<feature type="region of interest" description="Disordered" evidence="1">
    <location>
        <begin position="62"/>
        <end position="139"/>
    </location>
</feature>
<reference evidence="2 3" key="2">
    <citation type="journal article" date="2011" name="J. Antibiot.">
        <title>Furaquinocins I and J: novel polyketide isoprenoid hybrid compounds from Streptomyces reveromyceticus SN-593.</title>
        <authorList>
            <person name="Panthee S."/>
            <person name="Takahashi S."/>
            <person name="Takagi H."/>
            <person name="Nogawa T."/>
            <person name="Oowada E."/>
            <person name="Uramoto M."/>
            <person name="Osada H."/>
        </authorList>
    </citation>
    <scope>NUCLEOTIDE SEQUENCE [LARGE SCALE GENOMIC DNA]</scope>
    <source>
        <strain evidence="2 3">SN-593</strain>
    </source>
</reference>
<protein>
    <submittedName>
        <fullName evidence="2">Putative transposase</fullName>
    </submittedName>
</protein>
<feature type="compositionally biased region" description="Low complexity" evidence="1">
    <location>
        <begin position="105"/>
        <end position="116"/>
    </location>
</feature>
<gene>
    <name evidence="2" type="ORF">RVR_10527</name>
</gene>
<dbReference type="EMBL" id="AP018365">
    <property type="protein sequence ID" value="BBB00199.1"/>
    <property type="molecule type" value="Genomic_DNA"/>
</dbReference>
<reference evidence="2 3" key="4">
    <citation type="journal article" date="2020" name="Sci. Rep.">
        <title>beta-carboline chemical signals induce reveromycin production through a LuxR family regulator in Streptomyces sp. SN-593.</title>
        <authorList>
            <person name="Panthee S."/>
            <person name="Kito N."/>
            <person name="Hayashi T."/>
            <person name="Shimizu T."/>
            <person name="Ishikawa J."/>
            <person name="Hamamoto H."/>
            <person name="Osada H."/>
            <person name="Takahashi S."/>
        </authorList>
    </citation>
    <scope>NUCLEOTIDE SEQUENCE [LARGE SCALE GENOMIC DNA]</scope>
    <source>
        <strain evidence="2 3">SN-593</strain>
    </source>
</reference>
<dbReference type="KEGG" id="arev:RVR_10527"/>
<name>A0A7U3VQZ5_9ACTN</name>
<dbReference type="AlphaFoldDB" id="A0A7U3VQZ5"/>